<evidence type="ECO:0000313" key="2">
    <source>
        <dbReference type="EMBL" id="KAK4186760.1"/>
    </source>
</evidence>
<proteinExistence type="predicted"/>
<evidence type="ECO:0000256" key="1">
    <source>
        <dbReference type="SAM" id="MobiDB-lite"/>
    </source>
</evidence>
<name>A0AAN7AIC6_9PEZI</name>
<reference evidence="2" key="2">
    <citation type="submission" date="2023-05" db="EMBL/GenBank/DDBJ databases">
        <authorList>
            <consortium name="Lawrence Berkeley National Laboratory"/>
            <person name="Steindorff A."/>
            <person name="Hensen N."/>
            <person name="Bonometti L."/>
            <person name="Westerberg I."/>
            <person name="Brannstrom I.O."/>
            <person name="Guillou S."/>
            <person name="Cros-Aarteil S."/>
            <person name="Calhoun S."/>
            <person name="Haridas S."/>
            <person name="Kuo A."/>
            <person name="Mondo S."/>
            <person name="Pangilinan J."/>
            <person name="Riley R."/>
            <person name="Labutti K."/>
            <person name="Andreopoulos B."/>
            <person name="Lipzen A."/>
            <person name="Chen C."/>
            <person name="Yanf M."/>
            <person name="Daum C."/>
            <person name="Ng V."/>
            <person name="Clum A."/>
            <person name="Ohm R."/>
            <person name="Martin F."/>
            <person name="Silar P."/>
            <person name="Natvig D."/>
            <person name="Lalanne C."/>
            <person name="Gautier V."/>
            <person name="Ament-Velasquez S.L."/>
            <person name="Kruys A."/>
            <person name="Hutchinson M.I."/>
            <person name="Powell A.J."/>
            <person name="Barry K."/>
            <person name="Miller A.N."/>
            <person name="Grigoriev I.V."/>
            <person name="Debuchy R."/>
            <person name="Gladieux P."/>
            <person name="Thoren M.H."/>
            <person name="Johannesson H."/>
        </authorList>
    </citation>
    <scope>NUCLEOTIDE SEQUENCE</scope>
    <source>
        <strain evidence="2">PSN309</strain>
    </source>
</reference>
<comment type="caution">
    <text evidence="2">The sequence shown here is derived from an EMBL/GenBank/DDBJ whole genome shotgun (WGS) entry which is preliminary data.</text>
</comment>
<feature type="compositionally biased region" description="Polar residues" evidence="1">
    <location>
        <begin position="23"/>
        <end position="42"/>
    </location>
</feature>
<reference evidence="2" key="1">
    <citation type="journal article" date="2023" name="Mol. Phylogenet. Evol.">
        <title>Genome-scale phylogeny and comparative genomics of the fungal order Sordariales.</title>
        <authorList>
            <person name="Hensen N."/>
            <person name="Bonometti L."/>
            <person name="Westerberg I."/>
            <person name="Brannstrom I.O."/>
            <person name="Guillou S."/>
            <person name="Cros-Aarteil S."/>
            <person name="Calhoun S."/>
            <person name="Haridas S."/>
            <person name="Kuo A."/>
            <person name="Mondo S."/>
            <person name="Pangilinan J."/>
            <person name="Riley R."/>
            <person name="LaButti K."/>
            <person name="Andreopoulos B."/>
            <person name="Lipzen A."/>
            <person name="Chen C."/>
            <person name="Yan M."/>
            <person name="Daum C."/>
            <person name="Ng V."/>
            <person name="Clum A."/>
            <person name="Steindorff A."/>
            <person name="Ohm R.A."/>
            <person name="Martin F."/>
            <person name="Silar P."/>
            <person name="Natvig D.O."/>
            <person name="Lalanne C."/>
            <person name="Gautier V."/>
            <person name="Ament-Velasquez S.L."/>
            <person name="Kruys A."/>
            <person name="Hutchinson M.I."/>
            <person name="Powell A.J."/>
            <person name="Barry K."/>
            <person name="Miller A.N."/>
            <person name="Grigoriev I.V."/>
            <person name="Debuchy R."/>
            <person name="Gladieux P."/>
            <person name="Hiltunen Thoren M."/>
            <person name="Johannesson H."/>
        </authorList>
    </citation>
    <scope>NUCLEOTIDE SEQUENCE</scope>
    <source>
        <strain evidence="2">PSN309</strain>
    </source>
</reference>
<gene>
    <name evidence="2" type="ORF">QBC35DRAFT_436582</name>
</gene>
<feature type="compositionally biased region" description="Polar residues" evidence="1">
    <location>
        <begin position="61"/>
        <end position="73"/>
    </location>
</feature>
<dbReference type="AlphaFoldDB" id="A0AAN7AIC6"/>
<feature type="region of interest" description="Disordered" evidence="1">
    <location>
        <begin position="61"/>
        <end position="80"/>
    </location>
</feature>
<accession>A0AAN7AIC6</accession>
<dbReference type="EMBL" id="MU864416">
    <property type="protein sequence ID" value="KAK4186760.1"/>
    <property type="molecule type" value="Genomic_DNA"/>
</dbReference>
<feature type="region of interest" description="Disordered" evidence="1">
    <location>
        <begin position="23"/>
        <end position="53"/>
    </location>
</feature>
<organism evidence="2 3">
    <name type="scientific">Podospora australis</name>
    <dbReference type="NCBI Taxonomy" id="1536484"/>
    <lineage>
        <taxon>Eukaryota</taxon>
        <taxon>Fungi</taxon>
        <taxon>Dikarya</taxon>
        <taxon>Ascomycota</taxon>
        <taxon>Pezizomycotina</taxon>
        <taxon>Sordariomycetes</taxon>
        <taxon>Sordariomycetidae</taxon>
        <taxon>Sordariales</taxon>
        <taxon>Podosporaceae</taxon>
        <taxon>Podospora</taxon>
    </lineage>
</organism>
<sequence length="218" mass="23523">MPVARIKNVRAVITPAYRNSSARYVSSTLPRQAMPTSSSSNDPRGGEPVDDIDVVFDYPSSAQGKLSRDSPSLESAGLGSAMYGGQYTGRGIDEAMDSARSAMDSMGSKMGSSAGSMGSKMDSMGNTIKGEIRNNIKEPMKRLDKEMGFPDNNMIYMGLGALGLGALYLGLREPPPSEEIRRRDPTLDARRGMQNVKHNYPAHAPLENKVEKMIGRTG</sequence>
<evidence type="ECO:0000313" key="3">
    <source>
        <dbReference type="Proteomes" id="UP001302126"/>
    </source>
</evidence>
<protein>
    <submittedName>
        <fullName evidence="2">Uncharacterized protein</fullName>
    </submittedName>
</protein>
<keyword evidence="3" id="KW-1185">Reference proteome</keyword>
<dbReference type="Proteomes" id="UP001302126">
    <property type="component" value="Unassembled WGS sequence"/>
</dbReference>